<evidence type="ECO:0000313" key="4">
    <source>
        <dbReference type="Proteomes" id="UP000247591"/>
    </source>
</evidence>
<protein>
    <submittedName>
        <fullName evidence="3">PadR family transcriptional regulator</fullName>
    </submittedName>
</protein>
<dbReference type="SUPFAM" id="SSF46785">
    <property type="entry name" value="Winged helix' DNA-binding domain"/>
    <property type="match status" value="1"/>
</dbReference>
<dbReference type="PANTHER" id="PTHR43252">
    <property type="entry name" value="TRANSCRIPTIONAL REGULATOR YQJI"/>
    <property type="match status" value="1"/>
</dbReference>
<dbReference type="Proteomes" id="UP000247591">
    <property type="component" value="Unassembled WGS sequence"/>
</dbReference>
<evidence type="ECO:0000259" key="2">
    <source>
        <dbReference type="Pfam" id="PF03551"/>
    </source>
</evidence>
<dbReference type="InterPro" id="IPR005149">
    <property type="entry name" value="Tscrpt_reg_PadR_N"/>
</dbReference>
<comment type="caution">
    <text evidence="3">The sequence shown here is derived from an EMBL/GenBank/DDBJ whole genome shotgun (WGS) entry which is preliminary data.</text>
</comment>
<organism evidence="3 4">
    <name type="scientific">Williamsia limnetica</name>
    <dbReference type="NCBI Taxonomy" id="882452"/>
    <lineage>
        <taxon>Bacteria</taxon>
        <taxon>Bacillati</taxon>
        <taxon>Actinomycetota</taxon>
        <taxon>Actinomycetes</taxon>
        <taxon>Mycobacteriales</taxon>
        <taxon>Nocardiaceae</taxon>
        <taxon>Williamsia</taxon>
    </lineage>
</organism>
<keyword evidence="4" id="KW-1185">Reference proteome</keyword>
<dbReference type="InterPro" id="IPR036388">
    <property type="entry name" value="WH-like_DNA-bd_sf"/>
</dbReference>
<evidence type="ECO:0000313" key="3">
    <source>
        <dbReference type="EMBL" id="PYE12616.1"/>
    </source>
</evidence>
<gene>
    <name evidence="3" type="ORF">DFR67_12146</name>
</gene>
<sequence length="225" mass="25630">MRVELTPLAVLVLGLAVERPMHPYEMFQTLVERREDRFAKLRPGSLYHTVNRLHDQDLLLISEVRREGNRPERTVYSITDEGKAALSRNIADMLAEPADEYPALYLALAEAHTLGRGEVIELLGQRLHAMRIRLKAIDAEVSLAAARDFPEMFSLDAGCRRATLAAQIEWIEKLRDRLGTGELMWLDEWHRRAEHRHHGETHDDNKHHDGKAPAPGSDTPAKDEV</sequence>
<dbReference type="Pfam" id="PF03551">
    <property type="entry name" value="PadR"/>
    <property type="match status" value="1"/>
</dbReference>
<proteinExistence type="predicted"/>
<name>A0A318RFG2_WILLI</name>
<accession>A0A318RFG2</accession>
<feature type="region of interest" description="Disordered" evidence="1">
    <location>
        <begin position="196"/>
        <end position="225"/>
    </location>
</feature>
<reference evidence="3 4" key="1">
    <citation type="submission" date="2018-06" db="EMBL/GenBank/DDBJ databases">
        <title>Genomic Encyclopedia of Type Strains, Phase IV (KMG-IV): sequencing the most valuable type-strain genomes for metagenomic binning, comparative biology and taxonomic classification.</title>
        <authorList>
            <person name="Goeker M."/>
        </authorList>
    </citation>
    <scope>NUCLEOTIDE SEQUENCE [LARGE SCALE GENOMIC DNA]</scope>
    <source>
        <strain evidence="3 4">DSM 45521</strain>
    </source>
</reference>
<feature type="domain" description="Transcription regulator PadR N-terminal" evidence="2">
    <location>
        <begin position="12"/>
        <end position="87"/>
    </location>
</feature>
<dbReference type="RefSeq" id="WP_245938172.1">
    <property type="nucleotide sequence ID" value="NZ_QJSP01000021.1"/>
</dbReference>
<evidence type="ECO:0000256" key="1">
    <source>
        <dbReference type="SAM" id="MobiDB-lite"/>
    </source>
</evidence>
<feature type="compositionally biased region" description="Basic and acidic residues" evidence="1">
    <location>
        <begin position="200"/>
        <end position="211"/>
    </location>
</feature>
<dbReference type="PANTHER" id="PTHR43252:SF2">
    <property type="entry name" value="TRANSCRIPTION REGULATOR, PADR-LIKE FAMILY"/>
    <property type="match status" value="1"/>
</dbReference>
<dbReference type="AlphaFoldDB" id="A0A318RFG2"/>
<dbReference type="EMBL" id="QJSP01000021">
    <property type="protein sequence ID" value="PYE12616.1"/>
    <property type="molecule type" value="Genomic_DNA"/>
</dbReference>
<dbReference type="Gene3D" id="1.10.10.10">
    <property type="entry name" value="Winged helix-like DNA-binding domain superfamily/Winged helix DNA-binding domain"/>
    <property type="match status" value="1"/>
</dbReference>
<dbReference type="InterPro" id="IPR036390">
    <property type="entry name" value="WH_DNA-bd_sf"/>
</dbReference>